<organism evidence="4">
    <name type="scientific">Rhizophora mucronata</name>
    <name type="common">Asiatic mangrove</name>
    <dbReference type="NCBI Taxonomy" id="61149"/>
    <lineage>
        <taxon>Eukaryota</taxon>
        <taxon>Viridiplantae</taxon>
        <taxon>Streptophyta</taxon>
        <taxon>Embryophyta</taxon>
        <taxon>Tracheophyta</taxon>
        <taxon>Spermatophyta</taxon>
        <taxon>Magnoliopsida</taxon>
        <taxon>eudicotyledons</taxon>
        <taxon>Gunneridae</taxon>
        <taxon>Pentapetalae</taxon>
        <taxon>rosids</taxon>
        <taxon>fabids</taxon>
        <taxon>Malpighiales</taxon>
        <taxon>Rhizophoraceae</taxon>
        <taxon>Rhizophora</taxon>
    </lineage>
</organism>
<feature type="active site" description="Nucleophile" evidence="2">
    <location>
        <position position="118"/>
    </location>
</feature>
<evidence type="ECO:0000256" key="2">
    <source>
        <dbReference type="PROSITE-ProRule" id="PRU10055"/>
    </source>
</evidence>
<dbReference type="GO" id="GO:0008422">
    <property type="term" value="F:beta-glucosidase activity"/>
    <property type="evidence" value="ECO:0007669"/>
    <property type="project" value="TreeGrafter"/>
</dbReference>
<name>A0A2P2KYB9_RHIMU</name>
<protein>
    <recommendedName>
        <fullName evidence="5">Beta-glucosidase 18-like</fullName>
    </recommendedName>
</protein>
<dbReference type="InterPro" id="IPR001360">
    <property type="entry name" value="Glyco_hydro_1"/>
</dbReference>
<dbReference type="AlphaFoldDB" id="A0A2P2KYB9"/>
<evidence type="ECO:0008006" key="5">
    <source>
        <dbReference type="Google" id="ProtNLM"/>
    </source>
</evidence>
<dbReference type="InterPro" id="IPR017853">
    <property type="entry name" value="GH"/>
</dbReference>
<accession>A0A2P2KYB9</accession>
<dbReference type="Pfam" id="PF00232">
    <property type="entry name" value="Glyco_hydro_1"/>
    <property type="match status" value="1"/>
</dbReference>
<reference evidence="4" key="1">
    <citation type="submission" date="2018-02" db="EMBL/GenBank/DDBJ databases">
        <title>Rhizophora mucronata_Transcriptome.</title>
        <authorList>
            <person name="Meera S.P."/>
            <person name="Sreeshan A."/>
            <person name="Augustine A."/>
        </authorList>
    </citation>
    <scope>NUCLEOTIDE SEQUENCE</scope>
    <source>
        <tissue evidence="4">Leaf</tissue>
    </source>
</reference>
<comment type="similarity">
    <text evidence="1 3">Belongs to the glycosyl hydrolase 1 family.</text>
</comment>
<evidence type="ECO:0000256" key="3">
    <source>
        <dbReference type="RuleBase" id="RU003690"/>
    </source>
</evidence>
<dbReference type="PANTHER" id="PTHR10353">
    <property type="entry name" value="GLYCOSYL HYDROLASE"/>
    <property type="match status" value="1"/>
</dbReference>
<dbReference type="EMBL" id="GGEC01030223">
    <property type="protein sequence ID" value="MBX10707.1"/>
    <property type="molecule type" value="Transcribed_RNA"/>
</dbReference>
<dbReference type="EMBL" id="GGEC01030226">
    <property type="protein sequence ID" value="MBX10710.1"/>
    <property type="molecule type" value="Transcribed_RNA"/>
</dbReference>
<dbReference type="EMBL" id="GGEC01030229">
    <property type="protein sequence ID" value="MBX10713.1"/>
    <property type="molecule type" value="Transcribed_RNA"/>
</dbReference>
<dbReference type="PRINTS" id="PR00131">
    <property type="entry name" value="GLHYDRLASE1"/>
</dbReference>
<dbReference type="PROSITE" id="PS00572">
    <property type="entry name" value="GLYCOSYL_HYDROL_F1_1"/>
    <property type="match status" value="1"/>
</dbReference>
<evidence type="ECO:0000313" key="4">
    <source>
        <dbReference type="EMBL" id="MBX10713.1"/>
    </source>
</evidence>
<sequence>MLLDPIVHGDYPPEMRHYLGKTLPRFSEEEVKYVKGSADFIGINHYTTLYAKDCIHSACESGWDRPIRGFVYPTGVRNGILIGEPAGNPRFFVVPRGMEKIVNYVKERYNNMPMFITENGFSPPPQEHEPVEDLLEDAGRIHFHKSYLAALARAIRNGADVRGYFAWSLIDNFEWMEGYSARYGLYYVDRRTLKRIPKHSAKWYKDLITNVSEEDFAAISLSDKRMTYSPSDSEAAKAET</sequence>
<evidence type="ECO:0000256" key="1">
    <source>
        <dbReference type="ARBA" id="ARBA00010838"/>
    </source>
</evidence>
<dbReference type="EMBL" id="GGEC01030222">
    <property type="protein sequence ID" value="MBX10706.1"/>
    <property type="molecule type" value="Transcribed_RNA"/>
</dbReference>
<proteinExistence type="inferred from homology"/>
<dbReference type="Gene3D" id="3.20.20.80">
    <property type="entry name" value="Glycosidases"/>
    <property type="match status" value="1"/>
</dbReference>
<dbReference type="InterPro" id="IPR018120">
    <property type="entry name" value="Glyco_hydro_1_AS"/>
</dbReference>
<dbReference type="GO" id="GO:0005975">
    <property type="term" value="P:carbohydrate metabolic process"/>
    <property type="evidence" value="ECO:0007669"/>
    <property type="project" value="InterPro"/>
</dbReference>
<dbReference type="PANTHER" id="PTHR10353:SF175">
    <property type="entry name" value="BETA-GLUCOSIDASE 18-LIKE ISOFORM X1"/>
    <property type="match status" value="1"/>
</dbReference>
<dbReference type="SUPFAM" id="SSF51445">
    <property type="entry name" value="(Trans)glycosidases"/>
    <property type="match status" value="1"/>
</dbReference>